<gene>
    <name evidence="3" type="ORF">FPZ43_12275</name>
</gene>
<feature type="signal peptide" evidence="2">
    <location>
        <begin position="1"/>
        <end position="29"/>
    </location>
</feature>
<keyword evidence="1" id="KW-1133">Transmembrane helix</keyword>
<proteinExistence type="predicted"/>
<keyword evidence="1" id="KW-0812">Transmembrane</keyword>
<evidence type="ECO:0000313" key="4">
    <source>
        <dbReference type="Proteomes" id="UP000320042"/>
    </source>
</evidence>
<feature type="chain" id="PRO_5022156953" evidence="2">
    <location>
        <begin position="30"/>
        <end position="85"/>
    </location>
</feature>
<evidence type="ECO:0000256" key="1">
    <source>
        <dbReference type="SAM" id="Phobius"/>
    </source>
</evidence>
<dbReference type="EMBL" id="VOEJ01000005">
    <property type="protein sequence ID" value="TWR29030.1"/>
    <property type="molecule type" value="Genomic_DNA"/>
</dbReference>
<dbReference type="OrthoDB" id="799926at2"/>
<sequence>MKKIQIIKKKAAISITAVLTGAALLLCPAAGYSQSSIDDDLDLPCGGEDPYATECPVDTWTYVLVIAGISFGTYSIHHANKTSER</sequence>
<feature type="transmembrane region" description="Helical" evidence="1">
    <location>
        <begin position="59"/>
        <end position="76"/>
    </location>
</feature>
<protein>
    <submittedName>
        <fullName evidence="3">Uncharacterized protein</fullName>
    </submittedName>
</protein>
<accession>A0A563UCI0</accession>
<reference evidence="3 4" key="1">
    <citation type="submission" date="2019-07" db="EMBL/GenBank/DDBJ databases">
        <authorList>
            <person name="Kim J."/>
        </authorList>
    </citation>
    <scope>NUCLEOTIDE SEQUENCE [LARGE SCALE GENOMIC DNA]</scope>
    <source>
        <strain evidence="4">dk17</strain>
    </source>
</reference>
<keyword evidence="1" id="KW-0472">Membrane</keyword>
<name>A0A563UCI0_9SPHI</name>
<comment type="caution">
    <text evidence="3">The sequence shown here is derived from an EMBL/GenBank/DDBJ whole genome shotgun (WGS) entry which is preliminary data.</text>
</comment>
<dbReference type="AlphaFoldDB" id="A0A563UCI0"/>
<organism evidence="3 4">
    <name type="scientific">Mucilaginibacter pallidiroseus</name>
    <dbReference type="NCBI Taxonomy" id="2599295"/>
    <lineage>
        <taxon>Bacteria</taxon>
        <taxon>Pseudomonadati</taxon>
        <taxon>Bacteroidota</taxon>
        <taxon>Sphingobacteriia</taxon>
        <taxon>Sphingobacteriales</taxon>
        <taxon>Sphingobacteriaceae</taxon>
        <taxon>Mucilaginibacter</taxon>
    </lineage>
</organism>
<keyword evidence="2" id="KW-0732">Signal</keyword>
<evidence type="ECO:0000313" key="3">
    <source>
        <dbReference type="EMBL" id="TWR29030.1"/>
    </source>
</evidence>
<dbReference type="RefSeq" id="WP_146382214.1">
    <property type="nucleotide sequence ID" value="NZ_VOEJ01000005.1"/>
</dbReference>
<keyword evidence="4" id="KW-1185">Reference proteome</keyword>
<dbReference type="Proteomes" id="UP000320042">
    <property type="component" value="Unassembled WGS sequence"/>
</dbReference>
<evidence type="ECO:0000256" key="2">
    <source>
        <dbReference type="SAM" id="SignalP"/>
    </source>
</evidence>